<dbReference type="RefSeq" id="WP_267646312.1">
    <property type="nucleotide sequence ID" value="NZ_JANHGR010000001.1"/>
</dbReference>
<sequence length="200" mass="22127">MADLGAYIIPVGLLLEMAGAFMMATPDVLAGRFFVTPPNLPVLRQGVRATELEEGRRQLLDTGRIDRQDSHFEQVMNVVEERWDGEFSAVPQSFVFDDHPGEQDPMLCVLYVADPPAMYADVSLRTRLDADAFDWIADESTLYEWLGEEVTAARRQTEFFRGAGAGVLALGASLQASPYVLEILRGLHLRLSDLLSVVPG</sequence>
<feature type="transmembrane region" description="Helical" evidence="1">
    <location>
        <begin position="6"/>
        <end position="24"/>
    </location>
</feature>
<dbReference type="EMBL" id="JBHUCZ010000003">
    <property type="protein sequence ID" value="MFD1567337.1"/>
    <property type="molecule type" value="Genomic_DNA"/>
</dbReference>
<evidence type="ECO:0000313" key="2">
    <source>
        <dbReference type="EMBL" id="MFD1567337.1"/>
    </source>
</evidence>
<protein>
    <submittedName>
        <fullName evidence="2">Uncharacterized protein</fullName>
    </submittedName>
</protein>
<comment type="caution">
    <text evidence="2">The sequence shown here is derived from an EMBL/GenBank/DDBJ whole genome shotgun (WGS) entry which is preliminary data.</text>
</comment>
<organism evidence="2 3">
    <name type="scientific">Halolamina litorea</name>
    <dbReference type="NCBI Taxonomy" id="1515593"/>
    <lineage>
        <taxon>Archaea</taxon>
        <taxon>Methanobacteriati</taxon>
        <taxon>Methanobacteriota</taxon>
        <taxon>Stenosarchaea group</taxon>
        <taxon>Halobacteria</taxon>
        <taxon>Halobacteriales</taxon>
        <taxon>Haloferacaceae</taxon>
    </lineage>
</organism>
<keyword evidence="1" id="KW-1133">Transmembrane helix</keyword>
<proteinExistence type="predicted"/>
<gene>
    <name evidence="2" type="ORF">ACFSAU_07515</name>
</gene>
<dbReference type="AlphaFoldDB" id="A0ABD6BQF9"/>
<evidence type="ECO:0000313" key="3">
    <source>
        <dbReference type="Proteomes" id="UP001597139"/>
    </source>
</evidence>
<keyword evidence="1" id="KW-0812">Transmembrane</keyword>
<reference evidence="2 3" key="1">
    <citation type="journal article" date="2019" name="Int. J. Syst. Evol. Microbiol.">
        <title>The Global Catalogue of Microorganisms (GCM) 10K type strain sequencing project: providing services to taxonomists for standard genome sequencing and annotation.</title>
        <authorList>
            <consortium name="The Broad Institute Genomics Platform"/>
            <consortium name="The Broad Institute Genome Sequencing Center for Infectious Disease"/>
            <person name="Wu L."/>
            <person name="Ma J."/>
        </authorList>
    </citation>
    <scope>NUCLEOTIDE SEQUENCE [LARGE SCALE GENOMIC DNA]</scope>
    <source>
        <strain evidence="2 3">CGMCC 1.12859</strain>
    </source>
</reference>
<name>A0ABD6BQF9_9EURY</name>
<keyword evidence="3" id="KW-1185">Reference proteome</keyword>
<accession>A0ABD6BQF9</accession>
<dbReference type="Proteomes" id="UP001597139">
    <property type="component" value="Unassembled WGS sequence"/>
</dbReference>
<keyword evidence="1" id="KW-0472">Membrane</keyword>
<evidence type="ECO:0000256" key="1">
    <source>
        <dbReference type="SAM" id="Phobius"/>
    </source>
</evidence>